<dbReference type="AlphaFoldDB" id="A0A6J4L967"/>
<protein>
    <submittedName>
        <fullName evidence="1">Uncharacterized protein</fullName>
    </submittedName>
</protein>
<gene>
    <name evidence="1" type="ORF">AVDCRST_MAG68-2220</name>
</gene>
<name>A0A6J4L967_9BACT</name>
<accession>A0A6J4L967</accession>
<evidence type="ECO:0000313" key="1">
    <source>
        <dbReference type="EMBL" id="CAA9325677.1"/>
    </source>
</evidence>
<sequence length="84" mass="9792">MPHAWERQQVVQIARDRTSESLLNRRRHRVQEVHTPTQACGVKNRMERVQGGRGKRRYVRVSLENAEIQGNDLAGTGSMEQHFR</sequence>
<dbReference type="EMBL" id="CADCTW010000102">
    <property type="protein sequence ID" value="CAA9325677.1"/>
    <property type="molecule type" value="Genomic_DNA"/>
</dbReference>
<proteinExistence type="predicted"/>
<organism evidence="1">
    <name type="scientific">uncultured Gemmatimonadota bacterium</name>
    <dbReference type="NCBI Taxonomy" id="203437"/>
    <lineage>
        <taxon>Bacteria</taxon>
        <taxon>Pseudomonadati</taxon>
        <taxon>Gemmatimonadota</taxon>
        <taxon>environmental samples</taxon>
    </lineage>
</organism>
<reference evidence="1" key="1">
    <citation type="submission" date="2020-02" db="EMBL/GenBank/DDBJ databases">
        <authorList>
            <person name="Meier V. D."/>
        </authorList>
    </citation>
    <scope>NUCLEOTIDE SEQUENCE</scope>
    <source>
        <strain evidence="1">AVDCRST_MAG68</strain>
    </source>
</reference>